<feature type="domain" description="Beta-lactamase-related" evidence="1">
    <location>
        <begin position="4"/>
        <end position="328"/>
    </location>
</feature>
<dbReference type="GO" id="GO:0016787">
    <property type="term" value="F:hydrolase activity"/>
    <property type="evidence" value="ECO:0007669"/>
    <property type="project" value="UniProtKB-KW"/>
</dbReference>
<evidence type="ECO:0000259" key="1">
    <source>
        <dbReference type="Pfam" id="PF00144"/>
    </source>
</evidence>
<evidence type="ECO:0000313" key="3">
    <source>
        <dbReference type="EMBL" id="TVZ05644.1"/>
    </source>
</evidence>
<dbReference type="InterPro" id="IPR050491">
    <property type="entry name" value="AmpC-like"/>
</dbReference>
<dbReference type="OrthoDB" id="3171327at2"/>
<accession>A0A6P2C2Q0</accession>
<organism evidence="3 4">
    <name type="scientific">Trebonia kvetii</name>
    <dbReference type="NCBI Taxonomy" id="2480626"/>
    <lineage>
        <taxon>Bacteria</taxon>
        <taxon>Bacillati</taxon>
        <taxon>Actinomycetota</taxon>
        <taxon>Actinomycetes</taxon>
        <taxon>Streptosporangiales</taxon>
        <taxon>Treboniaceae</taxon>
        <taxon>Trebonia</taxon>
    </lineage>
</organism>
<dbReference type="SUPFAM" id="SSF56601">
    <property type="entry name" value="beta-lactamase/transpeptidase-like"/>
    <property type="match status" value="1"/>
</dbReference>
<dbReference type="InterPro" id="IPR021860">
    <property type="entry name" value="Peptidase_S12_Pab87-rel_C"/>
</dbReference>
<dbReference type="InterPro" id="IPR012338">
    <property type="entry name" value="Beta-lactam/transpept-like"/>
</dbReference>
<dbReference type="Gene3D" id="2.40.128.600">
    <property type="match status" value="1"/>
</dbReference>
<dbReference type="Proteomes" id="UP000460272">
    <property type="component" value="Unassembled WGS sequence"/>
</dbReference>
<dbReference type="Gene3D" id="3.40.710.10">
    <property type="entry name" value="DD-peptidase/beta-lactamase superfamily"/>
    <property type="match status" value="1"/>
</dbReference>
<dbReference type="EMBL" id="RPFW01000002">
    <property type="protein sequence ID" value="TVZ05644.1"/>
    <property type="molecule type" value="Genomic_DNA"/>
</dbReference>
<dbReference type="Pfam" id="PF11954">
    <property type="entry name" value="DUF3471"/>
    <property type="match status" value="1"/>
</dbReference>
<evidence type="ECO:0000259" key="2">
    <source>
        <dbReference type="Pfam" id="PF11954"/>
    </source>
</evidence>
<dbReference type="RefSeq" id="WP_145853345.1">
    <property type="nucleotide sequence ID" value="NZ_RPFW01000002.1"/>
</dbReference>
<dbReference type="AlphaFoldDB" id="A0A6P2C2Q0"/>
<dbReference type="PANTHER" id="PTHR46825:SF15">
    <property type="entry name" value="BETA-LACTAMASE-RELATED DOMAIN-CONTAINING PROTEIN"/>
    <property type="match status" value="1"/>
</dbReference>
<comment type="caution">
    <text evidence="3">The sequence shown here is derived from an EMBL/GenBank/DDBJ whole genome shotgun (WGS) entry which is preliminary data.</text>
</comment>
<dbReference type="InterPro" id="IPR001466">
    <property type="entry name" value="Beta-lactam-related"/>
</dbReference>
<dbReference type="Pfam" id="PF00144">
    <property type="entry name" value="Beta-lactamase"/>
    <property type="match status" value="1"/>
</dbReference>
<protein>
    <submittedName>
        <fullName evidence="3">Serine hydrolase</fullName>
    </submittedName>
</protein>
<name>A0A6P2C2Q0_9ACTN</name>
<feature type="domain" description="Peptidase S12 Pab87-related C-terminal" evidence="2">
    <location>
        <begin position="377"/>
        <end position="471"/>
    </location>
</feature>
<proteinExistence type="predicted"/>
<keyword evidence="3" id="KW-0378">Hydrolase</keyword>
<evidence type="ECO:0000313" key="4">
    <source>
        <dbReference type="Proteomes" id="UP000460272"/>
    </source>
</evidence>
<gene>
    <name evidence="3" type="ORF">EAS64_14155</name>
</gene>
<dbReference type="PANTHER" id="PTHR46825">
    <property type="entry name" value="D-ALANYL-D-ALANINE-CARBOXYPEPTIDASE/ENDOPEPTIDASE AMPH"/>
    <property type="match status" value="1"/>
</dbReference>
<sequence>MESIDRFIADQLAAWEVPGCAVAAVRNGQVELVSGWGLRDREAALPVTKDTLFAIGSTTKAFTATTIGALVDEGLLDWDRPLRDYVPEIRLHDPVVSDRLTIVDLLSHRSGLPRHDLTWVGQPDRSRAEIVRALRFLPLSKDLRQQFQYCNLGYVAAGYVVEALTGVPWEDFVRGRLLEPLGMRRTNLSVDEMLADDDHATAYTRQEGVMVRVPQRPLPAIAPAGAINSSAADMARWLLAQLGGGQLDGATVMSPATAKRQLTPHMLIPGFGEVPGLSAYAYGLGWLNGRYREHTLAMHDGGIDGFTTHCMLLPDDGVGVVVLTNTSAAMMHWTVACRVLDELLGAEPVDVFGYLKPRFDAAMAGAREAKAARRVVAGAPPAHPLSDYAGEYEHPGYGILTITPNGGVLKPSLGTMDLSLAHRHYDTFDLAWSEAGDQPAIYPLTFLSGPDGYVNALTVPFEALVEPLRFDKRPDEQGPEVLARLCGAYAMGPIEVVVGLRSERTLTITAPGSPPLDLEPIGGLRFGVKDQPAITAEFELDDSGGVTRLVAQPLGIFLPRDAS</sequence>
<keyword evidence="4" id="KW-1185">Reference proteome</keyword>
<reference evidence="3 4" key="1">
    <citation type="submission" date="2018-11" db="EMBL/GenBank/DDBJ databases">
        <title>Trebonia kvetii gen.nov., sp.nov., a novel acidophilic actinobacterium, and proposal of the new actinobacterial family Treboniaceae fam. nov.</title>
        <authorList>
            <person name="Rapoport D."/>
            <person name="Sagova-Mareckova M."/>
            <person name="Sedlacek I."/>
            <person name="Provaznik J."/>
            <person name="Kralova S."/>
            <person name="Pavlinic D."/>
            <person name="Benes V."/>
            <person name="Kopecky J."/>
        </authorList>
    </citation>
    <scope>NUCLEOTIDE SEQUENCE [LARGE SCALE GENOMIC DNA]</scope>
    <source>
        <strain evidence="3 4">15Tr583</strain>
    </source>
</reference>